<dbReference type="EMBL" id="SRME01000003">
    <property type="protein sequence ID" value="TGG87945.1"/>
    <property type="molecule type" value="Genomic_DNA"/>
</dbReference>
<dbReference type="AlphaFoldDB" id="A0A1G6PAZ0"/>
<evidence type="ECO:0000313" key="3">
    <source>
        <dbReference type="EMBL" id="TGG87945.1"/>
    </source>
</evidence>
<evidence type="ECO:0000313" key="2">
    <source>
        <dbReference type="EMBL" id="SDC76656.1"/>
    </source>
</evidence>
<comment type="similarity">
    <text evidence="1">Belongs to the asp23 family.</text>
</comment>
<proteinExistence type="inferred from homology"/>
<protein>
    <submittedName>
        <fullName evidence="3">Asp23/Gls24 family envelope stress response protein</fullName>
    </submittedName>
</protein>
<dbReference type="Pfam" id="PF03780">
    <property type="entry name" value="Asp23"/>
    <property type="match status" value="1"/>
</dbReference>
<dbReference type="EMBL" id="FMYV01000007">
    <property type="protein sequence ID" value="SDC76656.1"/>
    <property type="molecule type" value="Genomic_DNA"/>
</dbReference>
<gene>
    <name evidence="3" type="ORF">E4650_06280</name>
    <name evidence="2" type="ORF">SAMN04488588_1763</name>
</gene>
<dbReference type="Proteomes" id="UP000297288">
    <property type="component" value="Unassembled WGS sequence"/>
</dbReference>
<dbReference type="STRING" id="28234.SAMN04488588_1763"/>
<dbReference type="OrthoDB" id="37537at2"/>
<dbReference type="Proteomes" id="UP000199322">
    <property type="component" value="Unassembled WGS sequence"/>
</dbReference>
<dbReference type="InterPro" id="IPR005531">
    <property type="entry name" value="Asp23"/>
</dbReference>
<dbReference type="PANTHER" id="PTHR34297">
    <property type="entry name" value="HYPOTHETICAL CYTOSOLIC PROTEIN-RELATED"/>
    <property type="match status" value="1"/>
</dbReference>
<name>A0A1G6PAZ0_9BACT</name>
<evidence type="ECO:0000313" key="4">
    <source>
        <dbReference type="Proteomes" id="UP000199322"/>
    </source>
</evidence>
<evidence type="ECO:0000256" key="1">
    <source>
        <dbReference type="ARBA" id="ARBA00005721"/>
    </source>
</evidence>
<keyword evidence="4" id="KW-1185">Reference proteome</keyword>
<dbReference type="RefSeq" id="WP_091404930.1">
    <property type="nucleotide sequence ID" value="NZ_FMYV01000007.1"/>
</dbReference>
<evidence type="ECO:0000313" key="5">
    <source>
        <dbReference type="Proteomes" id="UP000297288"/>
    </source>
</evidence>
<dbReference type="PANTHER" id="PTHR34297:SF2">
    <property type="entry name" value="ASP23_GLS24 FAMILY ENVELOPE STRESS RESPONSE PROTEIN"/>
    <property type="match status" value="1"/>
</dbReference>
<sequence>MIVDTEYGKVNIKGDVVREIVYKAVLESYGTVEMGKQGFFDKIASLWVKDESKGITVEEQEDKLLVNLYLVLEYGLPIKKVAENTQENVYHRIKAMLNYDDVLVNVHISGLKF</sequence>
<accession>A0A1G6PAZ0</accession>
<reference evidence="2 4" key="1">
    <citation type="submission" date="2016-10" db="EMBL/GenBank/DDBJ databases">
        <authorList>
            <person name="de Groot N.N."/>
        </authorList>
    </citation>
    <scope>NUCLEOTIDE SEQUENCE [LARGE SCALE GENOMIC DNA]</scope>
    <source>
        <strain evidence="2 4">WG14</strain>
    </source>
</reference>
<reference evidence="3 5" key="2">
    <citation type="submission" date="2019-04" db="EMBL/GenBank/DDBJ databases">
        <title>Draft genome sequence data and analysis of a Fermenting Bacterium, Geotoga petraea strain HO-Geo1, isolated from heavy-oil petroleum reservoir in Russia.</title>
        <authorList>
            <person name="Grouzdev D.S."/>
            <person name="Semenova E.M."/>
            <person name="Sokolova D.S."/>
            <person name="Tourova T.P."/>
            <person name="Poltaraus A.B."/>
            <person name="Nazina T.N."/>
        </authorList>
    </citation>
    <scope>NUCLEOTIDE SEQUENCE [LARGE SCALE GENOMIC DNA]</scope>
    <source>
        <strain evidence="3 5">HO-Geo1</strain>
    </source>
</reference>
<organism evidence="2 4">
    <name type="scientific">Geotoga petraea</name>
    <dbReference type="NCBI Taxonomy" id="28234"/>
    <lineage>
        <taxon>Bacteria</taxon>
        <taxon>Thermotogati</taxon>
        <taxon>Thermotogota</taxon>
        <taxon>Thermotogae</taxon>
        <taxon>Petrotogales</taxon>
        <taxon>Petrotogaceae</taxon>
        <taxon>Geotoga</taxon>
    </lineage>
</organism>